<evidence type="ECO:0000259" key="1">
    <source>
        <dbReference type="Pfam" id="PF20016"/>
    </source>
</evidence>
<dbReference type="Proteomes" id="UP000619260">
    <property type="component" value="Unassembled WGS sequence"/>
</dbReference>
<comment type="caution">
    <text evidence="2">The sequence shown here is derived from an EMBL/GenBank/DDBJ whole genome shotgun (WGS) entry which is preliminary data.</text>
</comment>
<evidence type="ECO:0000313" key="3">
    <source>
        <dbReference type="Proteomes" id="UP000619260"/>
    </source>
</evidence>
<dbReference type="InterPro" id="IPR045535">
    <property type="entry name" value="ThsA_Macro"/>
</dbReference>
<organism evidence="2 3">
    <name type="scientific">Virgisporangium aliadipatigenens</name>
    <dbReference type="NCBI Taxonomy" id="741659"/>
    <lineage>
        <taxon>Bacteria</taxon>
        <taxon>Bacillati</taxon>
        <taxon>Actinomycetota</taxon>
        <taxon>Actinomycetes</taxon>
        <taxon>Micromonosporales</taxon>
        <taxon>Micromonosporaceae</taxon>
        <taxon>Virgisporangium</taxon>
    </lineage>
</organism>
<protein>
    <recommendedName>
        <fullName evidence="1">Thoeris protein ThsA Macro domain-containing protein</fullName>
    </recommendedName>
</protein>
<keyword evidence="3" id="KW-1185">Reference proteome</keyword>
<sequence>MRYEPVHYTIVAMDVAKSGGRDDQLQIRMRADLRAVVAETLAHQGLDTAGIAHDDLGDGVRLIVPARVTPALLLDPFVPRLVARLREHRKTAADAARLRLRMAVHMGLLHRDGDGWAGRPLVHCARLLDAGPLRRVLTASERPDLAVIVSDDVYEKVVLHGYGLDPDAYTRVEVAEKETTAAAWVHVPGFPTPPGLGDEETVPVQQRPAVPIGPPSASRTPHAPGRWRTRWKALLARDAVTHRFHHPDLTVTVRTGDLFDEDAHLVVGFTDTFDTSTAEDRIISSRTVQGQLVHRRYGGDHRRLDRELQAALARHGPESSEKRDAKRWGKLSRFPIGTVAVLGRPDRHVFAVAYARMGNDLVARSTVDGLWLSLSRLWDAVYVHGGRQPVAMPIIGSGLARIDQLTAQNLLKLILLSFVARSRELRICPELRVLIRPGDRTVDLREVRHFLQGL</sequence>
<dbReference type="Pfam" id="PF20016">
    <property type="entry name" value="ThsA_Macro"/>
    <property type="match status" value="1"/>
</dbReference>
<reference evidence="2" key="1">
    <citation type="submission" date="2021-01" db="EMBL/GenBank/DDBJ databases">
        <title>Whole genome shotgun sequence of Virgisporangium aliadipatigenens NBRC 105644.</title>
        <authorList>
            <person name="Komaki H."/>
            <person name="Tamura T."/>
        </authorList>
    </citation>
    <scope>NUCLEOTIDE SEQUENCE</scope>
    <source>
        <strain evidence="2">NBRC 105644</strain>
    </source>
</reference>
<dbReference type="AlphaFoldDB" id="A0A8J3YML6"/>
<dbReference type="EMBL" id="BOPF01000020">
    <property type="protein sequence ID" value="GIJ48314.1"/>
    <property type="molecule type" value="Genomic_DNA"/>
</dbReference>
<feature type="domain" description="Thoeris protein ThsA Macro" evidence="1">
    <location>
        <begin position="251"/>
        <end position="436"/>
    </location>
</feature>
<gene>
    <name evidence="2" type="ORF">Val02_52000</name>
</gene>
<accession>A0A8J3YML6</accession>
<dbReference type="RefSeq" id="WP_203901807.1">
    <property type="nucleotide sequence ID" value="NZ_BOPF01000020.1"/>
</dbReference>
<proteinExistence type="predicted"/>
<evidence type="ECO:0000313" key="2">
    <source>
        <dbReference type="EMBL" id="GIJ48314.1"/>
    </source>
</evidence>
<name>A0A8J3YML6_9ACTN</name>